<dbReference type="SUPFAM" id="SSF53706">
    <property type="entry name" value="Formate dehydrogenase/DMSO reductase, domains 1-3"/>
    <property type="match status" value="1"/>
</dbReference>
<dbReference type="InterPro" id="IPR012460">
    <property type="entry name" value="DUF1667"/>
</dbReference>
<sequence>MNIRELTCIGCPMGCQLRATLEDGVVTAVTGNTCPRGDAYARKECVHPERTVTGTVRVLGGPLPVVPVRTQGEVPKEKVLEVARALHHAAVPAPVQAGQVVLADVCGTGVAVVATKNIG</sequence>
<dbReference type="KEGG" id="vcop:MM50RIKEN_19340"/>
<organism evidence="1 2">
    <name type="scientific">Vescimonas coprocola</name>
    <dbReference type="NCBI Taxonomy" id="2714355"/>
    <lineage>
        <taxon>Bacteria</taxon>
        <taxon>Bacillati</taxon>
        <taxon>Bacillota</taxon>
        <taxon>Clostridia</taxon>
        <taxon>Eubacteriales</taxon>
        <taxon>Oscillospiraceae</taxon>
        <taxon>Vescimonas</taxon>
    </lineage>
</organism>
<accession>A0A810Q9G8</accession>
<dbReference type="Proteomes" id="UP000681035">
    <property type="component" value="Chromosome"/>
</dbReference>
<dbReference type="Pfam" id="PF07892">
    <property type="entry name" value="DUF1667"/>
    <property type="match status" value="1"/>
</dbReference>
<dbReference type="EMBL" id="AP023418">
    <property type="protein sequence ID" value="BCK82171.1"/>
    <property type="molecule type" value="Genomic_DNA"/>
</dbReference>
<dbReference type="AlphaFoldDB" id="A0A810Q9G8"/>
<dbReference type="SUPFAM" id="SSF160148">
    <property type="entry name" value="CPE0013-like"/>
    <property type="match status" value="1"/>
</dbReference>
<dbReference type="Gene3D" id="3.10.530.10">
    <property type="entry name" value="CPE0013-like"/>
    <property type="match status" value="1"/>
</dbReference>
<reference evidence="1" key="1">
    <citation type="submission" date="2020-09" db="EMBL/GenBank/DDBJ databases">
        <title>New species isolated from human feces.</title>
        <authorList>
            <person name="Kitahara M."/>
            <person name="Shigeno Y."/>
            <person name="Shime M."/>
            <person name="Matsumoto Y."/>
            <person name="Nakamura S."/>
            <person name="Motooka D."/>
            <person name="Fukuoka S."/>
            <person name="Nishikawa H."/>
            <person name="Benno Y."/>
        </authorList>
    </citation>
    <scope>NUCLEOTIDE SEQUENCE</scope>
    <source>
        <strain evidence="1">MM50</strain>
    </source>
</reference>
<proteinExistence type="predicted"/>
<protein>
    <submittedName>
        <fullName evidence="1">NAD(FAD)-dependent dehydrogenase</fullName>
    </submittedName>
</protein>
<gene>
    <name evidence="1" type="ORF">MM50RIKEN_19340</name>
</gene>
<dbReference type="PANTHER" id="PTHR39450:SF1">
    <property type="entry name" value="DUF1667 DOMAIN-CONTAINING PROTEIN"/>
    <property type="match status" value="1"/>
</dbReference>
<dbReference type="PANTHER" id="PTHR39450">
    <property type="entry name" value="MOLYBDOPTERIN OXIDOREDUCTASE, 4FE-4S CLUSTER-BINDING SUBUNIT"/>
    <property type="match status" value="1"/>
</dbReference>
<evidence type="ECO:0000313" key="1">
    <source>
        <dbReference type="EMBL" id="BCK82171.1"/>
    </source>
</evidence>
<name>A0A810Q9G8_9FIRM</name>
<evidence type="ECO:0000313" key="2">
    <source>
        <dbReference type="Proteomes" id="UP000681035"/>
    </source>
</evidence>
<dbReference type="InterPro" id="IPR036593">
    <property type="entry name" value="CPE0013-like_sf"/>
</dbReference>
<keyword evidence="2" id="KW-1185">Reference proteome</keyword>
<dbReference type="RefSeq" id="WP_021858298.1">
    <property type="nucleotide sequence ID" value="NZ_AP023418.1"/>
</dbReference>